<evidence type="ECO:0000313" key="3">
    <source>
        <dbReference type="EMBL" id="MCG2589392.1"/>
    </source>
</evidence>
<keyword evidence="1" id="KW-0732">Signal</keyword>
<reference evidence="3" key="2">
    <citation type="submission" date="2024-05" db="EMBL/GenBank/DDBJ databases">
        <title>Rhodohalobacter halophilus gen. nov., sp. nov., a moderately halophilic member of the family Balneolaceae.</title>
        <authorList>
            <person name="Xia J."/>
        </authorList>
    </citation>
    <scope>NUCLEOTIDE SEQUENCE</scope>
    <source>
        <strain evidence="3">WB101</strain>
    </source>
</reference>
<feature type="domain" description="Beta-lactamase-related" evidence="2">
    <location>
        <begin position="49"/>
        <end position="365"/>
    </location>
</feature>
<accession>A0ABS9KEW3</accession>
<name>A0ABS9KEW3_9BACT</name>
<gene>
    <name evidence="3" type="ORF">L6773_12505</name>
</gene>
<evidence type="ECO:0000256" key="1">
    <source>
        <dbReference type="SAM" id="SignalP"/>
    </source>
</evidence>
<reference evidence="3" key="1">
    <citation type="submission" date="2022-01" db="EMBL/GenBank/DDBJ databases">
        <authorList>
            <person name="Wang Y."/>
        </authorList>
    </citation>
    <scope>NUCLEOTIDE SEQUENCE</scope>
    <source>
        <strain evidence="3">WB101</strain>
    </source>
</reference>
<proteinExistence type="predicted"/>
<dbReference type="PANTHER" id="PTHR46825">
    <property type="entry name" value="D-ALANYL-D-ALANINE-CARBOXYPEPTIDASE/ENDOPEPTIDASE AMPH"/>
    <property type="match status" value="1"/>
</dbReference>
<dbReference type="InterPro" id="IPR012338">
    <property type="entry name" value="Beta-lactam/transpept-like"/>
</dbReference>
<keyword evidence="4" id="KW-1185">Reference proteome</keyword>
<dbReference type="Gene3D" id="3.40.710.10">
    <property type="entry name" value="DD-peptidase/beta-lactamase superfamily"/>
    <property type="match status" value="1"/>
</dbReference>
<dbReference type="Proteomes" id="UP001165366">
    <property type="component" value="Unassembled WGS sequence"/>
</dbReference>
<feature type="chain" id="PRO_5045325854" evidence="1">
    <location>
        <begin position="26"/>
        <end position="398"/>
    </location>
</feature>
<dbReference type="EMBL" id="JAKLWS010000015">
    <property type="protein sequence ID" value="MCG2589392.1"/>
    <property type="molecule type" value="Genomic_DNA"/>
</dbReference>
<evidence type="ECO:0000259" key="2">
    <source>
        <dbReference type="Pfam" id="PF00144"/>
    </source>
</evidence>
<dbReference type="PANTHER" id="PTHR46825:SF9">
    <property type="entry name" value="BETA-LACTAMASE-RELATED DOMAIN-CONTAINING PROTEIN"/>
    <property type="match status" value="1"/>
</dbReference>
<comment type="caution">
    <text evidence="3">The sequence shown here is derived from an EMBL/GenBank/DDBJ whole genome shotgun (WGS) entry which is preliminary data.</text>
</comment>
<protein>
    <submittedName>
        <fullName evidence="3">Beta-lactamase family protein</fullName>
    </submittedName>
</protein>
<dbReference type="InterPro" id="IPR001466">
    <property type="entry name" value="Beta-lactam-related"/>
</dbReference>
<dbReference type="SUPFAM" id="SSF56601">
    <property type="entry name" value="beta-lactamase/transpeptidase-like"/>
    <property type="match status" value="1"/>
</dbReference>
<feature type="signal peptide" evidence="1">
    <location>
        <begin position="1"/>
        <end position="25"/>
    </location>
</feature>
<organism evidence="3 4">
    <name type="scientific">Rhodohalobacter sulfatireducens</name>
    <dbReference type="NCBI Taxonomy" id="2911366"/>
    <lineage>
        <taxon>Bacteria</taxon>
        <taxon>Pseudomonadati</taxon>
        <taxon>Balneolota</taxon>
        <taxon>Balneolia</taxon>
        <taxon>Balneolales</taxon>
        <taxon>Balneolaceae</taxon>
        <taxon>Rhodohalobacter</taxon>
    </lineage>
</organism>
<dbReference type="InterPro" id="IPR050491">
    <property type="entry name" value="AmpC-like"/>
</dbReference>
<sequence>MKMKLPKFKWFYPVLFTALILSACSGDNPAGPKENKQDENNQVSEIQAVDQLITEIMNEYSIPGASLTISEDGRMVYSRHFGYANTEENIEMTDNHVFRIASCSKTFTGAAIMKLVQEGQLSFSDKVFGEESIFGMNYGTQPYGNRLESITLEDLLHHTLGGWGVSSGGDPIDYQPQLNHGDFISYVIDNWSLTYEPGEQFVYSNTGYFLLARIVEQVSGTTFKNYLKEELIGNETLSSLHVTTFDIEDRQPNEVEYYGQGSENQYVYTIADRRDGDAGVVISAEDLLKFVNAIDGFNTRPDILNSETMNKFTEPSAVGGGYAAGISNWQAQNVWFHYGSLPGTRTAFMRHANGKNIVLLFNSRAVGSDQFVYDIQGALLEILNNNQIDYPDIDLFEN</sequence>
<dbReference type="PROSITE" id="PS51257">
    <property type="entry name" value="PROKAR_LIPOPROTEIN"/>
    <property type="match status" value="1"/>
</dbReference>
<dbReference type="Pfam" id="PF00144">
    <property type="entry name" value="Beta-lactamase"/>
    <property type="match status" value="1"/>
</dbReference>
<evidence type="ECO:0000313" key="4">
    <source>
        <dbReference type="Proteomes" id="UP001165366"/>
    </source>
</evidence>